<comment type="similarity">
    <text evidence="1">Belongs to the enoyl-CoA hydratase/isomerase family.</text>
</comment>
<dbReference type="InterPro" id="IPR029045">
    <property type="entry name" value="ClpP/crotonase-like_dom_sf"/>
</dbReference>
<dbReference type="EMBL" id="FNGE01000004">
    <property type="protein sequence ID" value="SDK89434.1"/>
    <property type="molecule type" value="Genomic_DNA"/>
</dbReference>
<sequence length="279" mass="29020">MADTGGLIRREDQGAVARLVMTSGANYNALSNEMLAALAGELDRIAADDAVRAVILAAEGKAFSAGHDLKQMQAARADADGGEAAYQALFGDCARVMQAIGALAQPVIAEVQGIATAAGCQLVASCDMAVAAEGVRFGANGINIGLFCATPMVALTRAIHPRAAFEMLVTGEFIDAHRARDLGLVNRVVPSVRLAEETMALAQLVATKLPAAVRLGKRAFREQLGLGLADAYRQTGAVMCENLMLPETDEGLNAFLEKRQPAWAAQPIAASAGKVSSSQ</sequence>
<dbReference type="InterPro" id="IPR001753">
    <property type="entry name" value="Enoyl-CoA_hydra/iso"/>
</dbReference>
<evidence type="ECO:0000256" key="1">
    <source>
        <dbReference type="ARBA" id="ARBA00005254"/>
    </source>
</evidence>
<dbReference type="AlphaFoldDB" id="A0A1G9FM25"/>
<comment type="function">
    <text evidence="5">May play a role in fatty acid biosynthesis and insulin sensitivity.</text>
</comment>
<name>A0A1G9FM25_9RHOB</name>
<dbReference type="CDD" id="cd06558">
    <property type="entry name" value="crotonase-like"/>
    <property type="match status" value="1"/>
</dbReference>
<dbReference type="STRING" id="525640.SAMN04487971_1044"/>
<proteinExistence type="inferred from homology"/>
<gene>
    <name evidence="7" type="ORF">SAMN04487971_1044</name>
</gene>
<evidence type="ECO:0000256" key="3">
    <source>
        <dbReference type="ARBA" id="ARBA00022946"/>
    </source>
</evidence>
<keyword evidence="4" id="KW-0443">Lipid metabolism</keyword>
<dbReference type="SUPFAM" id="SSF52096">
    <property type="entry name" value="ClpP/crotonase"/>
    <property type="match status" value="1"/>
</dbReference>
<organism evidence="7 8">
    <name type="scientific">Paracoccus chinensis</name>
    <dbReference type="NCBI Taxonomy" id="525640"/>
    <lineage>
        <taxon>Bacteria</taxon>
        <taxon>Pseudomonadati</taxon>
        <taxon>Pseudomonadota</taxon>
        <taxon>Alphaproteobacteria</taxon>
        <taxon>Rhodobacterales</taxon>
        <taxon>Paracoccaceae</taxon>
        <taxon>Paracoccus</taxon>
    </lineage>
</organism>
<evidence type="ECO:0000256" key="5">
    <source>
        <dbReference type="ARBA" id="ARBA00037410"/>
    </source>
</evidence>
<evidence type="ECO:0000256" key="2">
    <source>
        <dbReference type="ARBA" id="ARBA00022832"/>
    </source>
</evidence>
<dbReference type="InterPro" id="IPR052377">
    <property type="entry name" value="Mitochondrial_ECH-domain"/>
</dbReference>
<keyword evidence="8" id="KW-1185">Reference proteome</keyword>
<keyword evidence="3" id="KW-0809">Transit peptide</keyword>
<protein>
    <recommendedName>
        <fullName evidence="6">Enoyl-CoA hydratase domain-containing protein 3, mitochondrial</fullName>
    </recommendedName>
</protein>
<dbReference type="Pfam" id="PF00378">
    <property type="entry name" value="ECH_1"/>
    <property type="match status" value="1"/>
</dbReference>
<dbReference type="OrthoDB" id="9795613at2"/>
<dbReference type="GO" id="GO:0016836">
    <property type="term" value="F:hydro-lyase activity"/>
    <property type="evidence" value="ECO:0007669"/>
    <property type="project" value="TreeGrafter"/>
</dbReference>
<dbReference type="Gene3D" id="1.10.12.10">
    <property type="entry name" value="Lyase 2-enoyl-coa Hydratase, Chain A, domain 2"/>
    <property type="match status" value="1"/>
</dbReference>
<dbReference type="InterPro" id="IPR014748">
    <property type="entry name" value="Enoyl-CoA_hydra_C"/>
</dbReference>
<dbReference type="PANTHER" id="PTHR43602:SF1">
    <property type="entry name" value="ENOYL-COA HYDRATASE DOMAIN-CONTAINING PROTEIN 3, MITOCHONDRIAL"/>
    <property type="match status" value="1"/>
</dbReference>
<evidence type="ECO:0000256" key="6">
    <source>
        <dbReference type="ARBA" id="ARBA00040545"/>
    </source>
</evidence>
<dbReference type="PANTHER" id="PTHR43602">
    <property type="match status" value="1"/>
</dbReference>
<dbReference type="NCBIfam" id="NF006008">
    <property type="entry name" value="PRK08139.1"/>
    <property type="match status" value="1"/>
</dbReference>
<reference evidence="8" key="1">
    <citation type="submission" date="2016-10" db="EMBL/GenBank/DDBJ databases">
        <authorList>
            <person name="Varghese N."/>
            <person name="Submissions S."/>
        </authorList>
    </citation>
    <scope>NUCLEOTIDE SEQUENCE [LARGE SCALE GENOMIC DNA]</scope>
    <source>
        <strain evidence="8">CGMCC 1.7655</strain>
    </source>
</reference>
<evidence type="ECO:0000256" key="4">
    <source>
        <dbReference type="ARBA" id="ARBA00023098"/>
    </source>
</evidence>
<dbReference type="Gene3D" id="3.90.226.10">
    <property type="entry name" value="2-enoyl-CoA Hydratase, Chain A, domain 1"/>
    <property type="match status" value="1"/>
</dbReference>
<accession>A0A1G9FM25</accession>
<dbReference type="RefSeq" id="WP_090753721.1">
    <property type="nucleotide sequence ID" value="NZ_FNGE01000004.1"/>
</dbReference>
<dbReference type="GO" id="GO:0006631">
    <property type="term" value="P:fatty acid metabolic process"/>
    <property type="evidence" value="ECO:0007669"/>
    <property type="project" value="UniProtKB-KW"/>
</dbReference>
<keyword evidence="2" id="KW-0276">Fatty acid metabolism</keyword>
<dbReference type="Proteomes" id="UP000199555">
    <property type="component" value="Unassembled WGS sequence"/>
</dbReference>
<evidence type="ECO:0000313" key="7">
    <source>
        <dbReference type="EMBL" id="SDK89434.1"/>
    </source>
</evidence>
<evidence type="ECO:0000313" key="8">
    <source>
        <dbReference type="Proteomes" id="UP000199555"/>
    </source>
</evidence>